<dbReference type="Proteomes" id="UP000694417">
    <property type="component" value="Unplaced"/>
</dbReference>
<dbReference type="AlphaFoldDB" id="A0A8D2H306"/>
<dbReference type="Ensembl" id="ENSUPAT00010006883.1">
    <property type="protein sequence ID" value="ENSUPAP00010006012.1"/>
    <property type="gene ID" value="ENSUPAG00010004857.1"/>
</dbReference>
<evidence type="ECO:0000313" key="7">
    <source>
        <dbReference type="Ensembl" id="ENSUPAP00010006012.1"/>
    </source>
</evidence>
<keyword evidence="8" id="KW-1185">Reference proteome</keyword>
<feature type="domain" description="SRCR" evidence="6">
    <location>
        <begin position="124"/>
        <end position="224"/>
    </location>
</feature>
<name>A0A8D2H306_UROPR</name>
<dbReference type="PANTHER" id="PTHR47653:SF1">
    <property type="entry name" value="DELETED IN MALIGNANT BRAIN TUMORS 1 PROTEIN"/>
    <property type="match status" value="1"/>
</dbReference>
<protein>
    <recommendedName>
        <fullName evidence="6">SRCR domain-containing protein</fullName>
    </recommendedName>
</protein>
<dbReference type="SUPFAM" id="SSF56487">
    <property type="entry name" value="SRCR-like"/>
    <property type="match status" value="3"/>
</dbReference>
<keyword evidence="1" id="KW-0732">Signal</keyword>
<dbReference type="InterPro" id="IPR036772">
    <property type="entry name" value="SRCR-like_dom_sf"/>
</dbReference>
<evidence type="ECO:0000256" key="1">
    <source>
        <dbReference type="ARBA" id="ARBA00022729"/>
    </source>
</evidence>
<dbReference type="Pfam" id="PF00530">
    <property type="entry name" value="SRCR"/>
    <property type="match status" value="3"/>
</dbReference>
<dbReference type="GeneTree" id="ENSGT00950000183145"/>
<feature type="disulfide bond" evidence="5">
    <location>
        <begin position="250"/>
        <end position="314"/>
    </location>
</feature>
<dbReference type="InterPro" id="IPR053243">
    <property type="entry name" value="SJ_maturation_regulator"/>
</dbReference>
<feature type="disulfide bond" evidence="5">
    <location>
        <begin position="162"/>
        <end position="223"/>
    </location>
</feature>
<feature type="disulfide bond" evidence="5">
    <location>
        <begin position="294"/>
        <end position="304"/>
    </location>
</feature>
<dbReference type="GO" id="GO:0045217">
    <property type="term" value="P:cell-cell junction maintenance"/>
    <property type="evidence" value="ECO:0007669"/>
    <property type="project" value="TreeGrafter"/>
</dbReference>
<proteinExistence type="predicted"/>
<accession>A0A8D2H306</accession>
<dbReference type="FunFam" id="3.10.250.10:FF:000003">
    <property type="entry name" value="Deleted in malignant brain tumors 1"/>
    <property type="match status" value="1"/>
</dbReference>
<sequence>CLEDGPVLQLVGGSGRCSGRVEVLHQGSWGTVCDDLWDLKEAEVVCRQLECGQAIAAPGKAHFGPGSGDILLDNIQCSGSESHLGQCPSSGWSDHNCGHHEDAGVVCSAPGGDRARLPFPDVVLRLTDGGHPCEGRVELHYNGSWGTVCDDSWDLLDVQVVCKQLGCGEALAAPGRAHFKRGVGPIALDDVECVGTEARLWQCLHSGWFTHNCGHHEDAGAICEWWLADGKHPCEGRVEIYHNGTWGTVCDDLWSLPAAQVVCQQLGCGAALAAPRSSLFGDGAGPIFLDDVRCTGNETNLGQCHHLGLSVHNCGHHEDAGAVCSGT</sequence>
<reference evidence="7" key="2">
    <citation type="submission" date="2025-09" db="UniProtKB">
        <authorList>
            <consortium name="Ensembl"/>
        </authorList>
    </citation>
    <scope>IDENTIFICATION</scope>
</reference>
<evidence type="ECO:0000259" key="6">
    <source>
        <dbReference type="PROSITE" id="PS50287"/>
    </source>
</evidence>
<dbReference type="InterPro" id="IPR001190">
    <property type="entry name" value="SRCR"/>
</dbReference>
<evidence type="ECO:0000256" key="3">
    <source>
        <dbReference type="ARBA" id="ARBA00023157"/>
    </source>
</evidence>
<feature type="domain" description="SRCR" evidence="6">
    <location>
        <begin position="8"/>
        <end position="108"/>
    </location>
</feature>
<keyword evidence="2" id="KW-0677">Repeat</keyword>
<evidence type="ECO:0000313" key="8">
    <source>
        <dbReference type="Proteomes" id="UP000694417"/>
    </source>
</evidence>
<keyword evidence="4" id="KW-0325">Glycoprotein</keyword>
<feature type="domain" description="SRCR" evidence="6">
    <location>
        <begin position="225"/>
        <end position="325"/>
    </location>
</feature>
<dbReference type="GO" id="GO:0016020">
    <property type="term" value="C:membrane"/>
    <property type="evidence" value="ECO:0007669"/>
    <property type="project" value="InterPro"/>
</dbReference>
<dbReference type="PROSITE" id="PS00420">
    <property type="entry name" value="SRCR_1"/>
    <property type="match status" value="2"/>
</dbReference>
<feature type="disulfide bond" evidence="5">
    <location>
        <begin position="149"/>
        <end position="213"/>
    </location>
</feature>
<keyword evidence="3 5" id="KW-1015">Disulfide bond</keyword>
<dbReference type="SMART" id="SM00202">
    <property type="entry name" value="SR"/>
    <property type="match status" value="3"/>
</dbReference>
<organism evidence="7 8">
    <name type="scientific">Urocitellus parryii</name>
    <name type="common">Arctic ground squirrel</name>
    <name type="synonym">Spermophilus parryii</name>
    <dbReference type="NCBI Taxonomy" id="9999"/>
    <lineage>
        <taxon>Eukaryota</taxon>
        <taxon>Metazoa</taxon>
        <taxon>Chordata</taxon>
        <taxon>Craniata</taxon>
        <taxon>Vertebrata</taxon>
        <taxon>Euteleostomi</taxon>
        <taxon>Mammalia</taxon>
        <taxon>Eutheria</taxon>
        <taxon>Euarchontoglires</taxon>
        <taxon>Glires</taxon>
        <taxon>Rodentia</taxon>
        <taxon>Sciuromorpha</taxon>
        <taxon>Sciuridae</taxon>
        <taxon>Xerinae</taxon>
        <taxon>Marmotini</taxon>
        <taxon>Urocitellus</taxon>
    </lineage>
</organism>
<feature type="disulfide bond" evidence="5">
    <location>
        <begin position="46"/>
        <end position="107"/>
    </location>
</feature>
<dbReference type="PANTHER" id="PTHR47653">
    <property type="entry name" value="PROTEIN BARK BEETLE"/>
    <property type="match status" value="1"/>
</dbReference>
<reference evidence="7" key="1">
    <citation type="submission" date="2025-08" db="UniProtKB">
        <authorList>
            <consortium name="Ensembl"/>
        </authorList>
    </citation>
    <scope>IDENTIFICATION</scope>
</reference>
<feature type="disulfide bond" evidence="5">
    <location>
        <begin position="77"/>
        <end position="87"/>
    </location>
</feature>
<dbReference type="Gene3D" id="3.10.250.10">
    <property type="entry name" value="SRCR-like domain"/>
    <property type="match status" value="3"/>
</dbReference>
<feature type="disulfide bond" evidence="5">
    <location>
        <begin position="263"/>
        <end position="324"/>
    </location>
</feature>
<dbReference type="PRINTS" id="PR00258">
    <property type="entry name" value="SPERACTRCPTR"/>
</dbReference>
<evidence type="ECO:0000256" key="2">
    <source>
        <dbReference type="ARBA" id="ARBA00022737"/>
    </source>
</evidence>
<evidence type="ECO:0000256" key="4">
    <source>
        <dbReference type="ARBA" id="ARBA00023180"/>
    </source>
</evidence>
<dbReference type="FunFam" id="3.10.250.10:FF:000006">
    <property type="entry name" value="neurotrypsin isoform X2"/>
    <property type="match status" value="2"/>
</dbReference>
<dbReference type="PROSITE" id="PS50287">
    <property type="entry name" value="SRCR_2"/>
    <property type="match status" value="3"/>
</dbReference>
<evidence type="ECO:0000256" key="5">
    <source>
        <dbReference type="PROSITE-ProRule" id="PRU00196"/>
    </source>
</evidence>
<feature type="disulfide bond" evidence="5">
    <location>
        <begin position="193"/>
        <end position="203"/>
    </location>
</feature>
<feature type="disulfide bond" evidence="5">
    <location>
        <begin position="33"/>
        <end position="97"/>
    </location>
</feature>